<gene>
    <name evidence="2" type="ORF">B296_00045956</name>
</gene>
<protein>
    <submittedName>
        <fullName evidence="2">Uncharacterized protein</fullName>
    </submittedName>
</protein>
<feature type="region of interest" description="Disordered" evidence="1">
    <location>
        <begin position="39"/>
        <end position="70"/>
    </location>
</feature>
<sequence length="238" mass="25428">MAPLFLSKPSTILLSTGESSTTSTLTAATPSNVPSLFPSSIFSTSSMGSTQRKPQLGESRGRSPEDAGGEALIREWRRRKCGNGGTHARVVRRGAAQEGTEYFSLDLVVGRIYPAMGFGTLTSKPPSHQTHSHIYLLSLSQVSSVSILFPSRLNHASDDDFDVAPTVLEINASRKLKQSLISSKNTQHRIRLNWGGSSTPGSVLWIVSSAAVPEVVQAAATLYECLDCGIVLCCTFGS</sequence>
<organism evidence="2 3">
    <name type="scientific">Ensete ventricosum</name>
    <name type="common">Abyssinian banana</name>
    <name type="synonym">Musa ensete</name>
    <dbReference type="NCBI Taxonomy" id="4639"/>
    <lineage>
        <taxon>Eukaryota</taxon>
        <taxon>Viridiplantae</taxon>
        <taxon>Streptophyta</taxon>
        <taxon>Embryophyta</taxon>
        <taxon>Tracheophyta</taxon>
        <taxon>Spermatophyta</taxon>
        <taxon>Magnoliopsida</taxon>
        <taxon>Liliopsida</taxon>
        <taxon>Zingiberales</taxon>
        <taxon>Musaceae</taxon>
        <taxon>Ensete</taxon>
    </lineage>
</organism>
<comment type="caution">
    <text evidence="2">The sequence shown here is derived from an EMBL/GenBank/DDBJ whole genome shotgun (WGS) entry which is preliminary data.</text>
</comment>
<proteinExistence type="predicted"/>
<evidence type="ECO:0000313" key="3">
    <source>
        <dbReference type="Proteomes" id="UP000287651"/>
    </source>
</evidence>
<name>A0A426Z0T6_ENSVE</name>
<evidence type="ECO:0000256" key="1">
    <source>
        <dbReference type="SAM" id="MobiDB-lite"/>
    </source>
</evidence>
<dbReference type="EMBL" id="AMZH03009097">
    <property type="protein sequence ID" value="RRT57589.1"/>
    <property type="molecule type" value="Genomic_DNA"/>
</dbReference>
<feature type="compositionally biased region" description="Low complexity" evidence="1">
    <location>
        <begin position="39"/>
        <end position="50"/>
    </location>
</feature>
<accession>A0A426Z0T6</accession>
<evidence type="ECO:0000313" key="2">
    <source>
        <dbReference type="EMBL" id="RRT57589.1"/>
    </source>
</evidence>
<reference evidence="2 3" key="1">
    <citation type="journal article" date="2014" name="Agronomy (Basel)">
        <title>A Draft Genome Sequence for Ensete ventricosum, the Drought-Tolerant Tree Against Hunger.</title>
        <authorList>
            <person name="Harrison J."/>
            <person name="Moore K.A."/>
            <person name="Paszkiewicz K."/>
            <person name="Jones T."/>
            <person name="Grant M."/>
            <person name="Ambacheew D."/>
            <person name="Muzemil S."/>
            <person name="Studholme D.J."/>
        </authorList>
    </citation>
    <scope>NUCLEOTIDE SEQUENCE [LARGE SCALE GENOMIC DNA]</scope>
</reference>
<dbReference type="AlphaFoldDB" id="A0A426Z0T6"/>
<dbReference type="Proteomes" id="UP000287651">
    <property type="component" value="Unassembled WGS sequence"/>
</dbReference>